<evidence type="ECO:0008006" key="6">
    <source>
        <dbReference type="Google" id="ProtNLM"/>
    </source>
</evidence>
<reference evidence="4" key="2">
    <citation type="submission" date="2023-01" db="EMBL/GenBank/DDBJ databases">
        <title>Draft genome sequence of Portibacter lacus strain NBRC 108769.</title>
        <authorList>
            <person name="Sun Q."/>
            <person name="Mori K."/>
        </authorList>
    </citation>
    <scope>NUCLEOTIDE SEQUENCE</scope>
    <source>
        <strain evidence="4">NBRC 108769</strain>
    </source>
</reference>
<keyword evidence="5" id="KW-1185">Reference proteome</keyword>
<sequence>MKNIFCLILFLFSGSLSHAQIKFVEFGKLKAEEIELKAYKTDLTADAVVLYDKGEVHFLSTENGFKVQFTRHKRIKIFNKSALKYAEISLPYYVENLDKSERIDTIEGFTYTLKGDQYISKKLDSANIYDQQVSDNVRSKKFVFPDVQEGSIIEYKYVLESPFYFSLPEWRFQDRIPTLYSEFQISMIPFYEYELFAQGISGFDFQNSYVSPKKRKWFSLNRSIGTGFEFQENVHIYILKDIPAFEDDSYITSINDYIIRMNFQLSKIREPSGISKDIISTWPDLNEALLKNEHFGIYLKNCGRIAKNILKTELQLEDADDIDKAKAIIEYVKKNYKWNGSNSKFASQPPKDFHKLKSGNVADINLFLIALLNEAKIEAVPVILSTRDHGKIPYDYPFDHFTNYVVALVTTGNAFLADASEEQLRFNVLPMRSLNENGLIVNKKDEPKWISLNSNTSSLEKKTLILNIDSSSMDIKATVSIQCTNYEAFYKRDAFKDEISDINEYYKDRIGEVLKTKTSGYESDATTYSMNFLSKFETEKFDGHIIIKPFLNLAPSSNLLKLNERTYPVDFTYIMNKEFDSKFQIPDGYKLADLPENIVINDDLAEINLRYELKNHILSATGNYNLKKAIYEPDEYGKLKQYLDLVVSSFGQVVVLEVE</sequence>
<dbReference type="Gene3D" id="3.10.620.30">
    <property type="match status" value="1"/>
</dbReference>
<dbReference type="AlphaFoldDB" id="A0AA37WFI2"/>
<dbReference type="Pfam" id="PF12969">
    <property type="entry name" value="DUF3857"/>
    <property type="match status" value="1"/>
</dbReference>
<feature type="domain" description="Transglutaminase-like" evidence="2">
    <location>
        <begin position="317"/>
        <end position="401"/>
    </location>
</feature>
<evidence type="ECO:0000259" key="3">
    <source>
        <dbReference type="Pfam" id="PF12969"/>
    </source>
</evidence>
<feature type="chain" id="PRO_5041286015" description="DUF3857 domain-containing protein" evidence="1">
    <location>
        <begin position="20"/>
        <end position="659"/>
    </location>
</feature>
<proteinExistence type="predicted"/>
<dbReference type="InterPro" id="IPR024618">
    <property type="entry name" value="DUF3857"/>
</dbReference>
<dbReference type="Gene3D" id="2.60.40.3140">
    <property type="match status" value="1"/>
</dbReference>
<dbReference type="Proteomes" id="UP001156666">
    <property type="component" value="Unassembled WGS sequence"/>
</dbReference>
<evidence type="ECO:0000259" key="2">
    <source>
        <dbReference type="Pfam" id="PF01841"/>
    </source>
</evidence>
<protein>
    <recommendedName>
        <fullName evidence="6">DUF3857 domain-containing protein</fullName>
    </recommendedName>
</protein>
<dbReference type="RefSeq" id="WP_235293543.1">
    <property type="nucleotide sequence ID" value="NZ_BSOH01000037.1"/>
</dbReference>
<dbReference type="EMBL" id="BSOH01000037">
    <property type="protein sequence ID" value="GLR20021.1"/>
    <property type="molecule type" value="Genomic_DNA"/>
</dbReference>
<organism evidence="4 5">
    <name type="scientific">Portibacter lacus</name>
    <dbReference type="NCBI Taxonomy" id="1099794"/>
    <lineage>
        <taxon>Bacteria</taxon>
        <taxon>Pseudomonadati</taxon>
        <taxon>Bacteroidota</taxon>
        <taxon>Saprospiria</taxon>
        <taxon>Saprospirales</taxon>
        <taxon>Haliscomenobacteraceae</taxon>
        <taxon>Portibacter</taxon>
    </lineage>
</organism>
<feature type="domain" description="DUF3857" evidence="3">
    <location>
        <begin position="67"/>
        <end position="189"/>
    </location>
</feature>
<evidence type="ECO:0000313" key="4">
    <source>
        <dbReference type="EMBL" id="GLR20021.1"/>
    </source>
</evidence>
<feature type="signal peptide" evidence="1">
    <location>
        <begin position="1"/>
        <end position="19"/>
    </location>
</feature>
<dbReference type="InterPro" id="IPR002931">
    <property type="entry name" value="Transglutaminase-like"/>
</dbReference>
<dbReference type="Pfam" id="PF01841">
    <property type="entry name" value="Transglut_core"/>
    <property type="match status" value="1"/>
</dbReference>
<comment type="caution">
    <text evidence="4">The sequence shown here is derived from an EMBL/GenBank/DDBJ whole genome shotgun (WGS) entry which is preliminary data.</text>
</comment>
<name>A0AA37WFI2_9BACT</name>
<gene>
    <name evidence="4" type="ORF">GCM10007940_46370</name>
</gene>
<evidence type="ECO:0000313" key="5">
    <source>
        <dbReference type="Proteomes" id="UP001156666"/>
    </source>
</evidence>
<evidence type="ECO:0000256" key="1">
    <source>
        <dbReference type="SAM" id="SignalP"/>
    </source>
</evidence>
<reference evidence="4" key="1">
    <citation type="journal article" date="2014" name="Int. J. Syst. Evol. Microbiol.">
        <title>Complete genome sequence of Corynebacterium casei LMG S-19264T (=DSM 44701T), isolated from a smear-ripened cheese.</title>
        <authorList>
            <consortium name="US DOE Joint Genome Institute (JGI-PGF)"/>
            <person name="Walter F."/>
            <person name="Albersmeier A."/>
            <person name="Kalinowski J."/>
            <person name="Ruckert C."/>
        </authorList>
    </citation>
    <scope>NUCLEOTIDE SEQUENCE</scope>
    <source>
        <strain evidence="4">NBRC 108769</strain>
    </source>
</reference>
<dbReference type="Gene3D" id="2.60.120.1130">
    <property type="match status" value="1"/>
</dbReference>
<keyword evidence="1" id="KW-0732">Signal</keyword>
<accession>A0AA37WFI2</accession>